<comment type="caution">
    <text evidence="1">The sequence shown here is derived from an EMBL/GenBank/DDBJ whole genome shotgun (WGS) entry which is preliminary data.</text>
</comment>
<dbReference type="GO" id="GO:0003677">
    <property type="term" value="F:DNA binding"/>
    <property type="evidence" value="ECO:0007669"/>
    <property type="project" value="UniProtKB-KW"/>
</dbReference>
<keyword evidence="2" id="KW-1185">Reference proteome</keyword>
<protein>
    <submittedName>
        <fullName evidence="1">MmcQ/YjbR family DNA-binding protein</fullName>
    </submittedName>
</protein>
<accession>A0ABW3AR39</accession>
<keyword evidence="1" id="KW-0238">DNA-binding</keyword>
<organism evidence="1 2">
    <name type="scientific">Mucilaginibacter litoreus</name>
    <dbReference type="NCBI Taxonomy" id="1048221"/>
    <lineage>
        <taxon>Bacteria</taxon>
        <taxon>Pseudomonadati</taxon>
        <taxon>Bacteroidota</taxon>
        <taxon>Sphingobacteriia</taxon>
        <taxon>Sphingobacteriales</taxon>
        <taxon>Sphingobacteriaceae</taxon>
        <taxon>Mucilaginibacter</taxon>
    </lineage>
</organism>
<dbReference type="SUPFAM" id="SSF142906">
    <property type="entry name" value="YjbR-like"/>
    <property type="match status" value="1"/>
</dbReference>
<reference evidence="2" key="1">
    <citation type="journal article" date="2019" name="Int. J. Syst. Evol. Microbiol.">
        <title>The Global Catalogue of Microorganisms (GCM) 10K type strain sequencing project: providing services to taxonomists for standard genome sequencing and annotation.</title>
        <authorList>
            <consortium name="The Broad Institute Genomics Platform"/>
            <consortium name="The Broad Institute Genome Sequencing Center for Infectious Disease"/>
            <person name="Wu L."/>
            <person name="Ma J."/>
        </authorList>
    </citation>
    <scope>NUCLEOTIDE SEQUENCE [LARGE SCALE GENOMIC DNA]</scope>
    <source>
        <strain evidence="2">CCUG 61484</strain>
    </source>
</reference>
<gene>
    <name evidence="1" type="ORF">ACFQZX_07720</name>
</gene>
<evidence type="ECO:0000313" key="1">
    <source>
        <dbReference type="EMBL" id="MFD0793502.1"/>
    </source>
</evidence>
<dbReference type="EMBL" id="JBHTHZ010000003">
    <property type="protein sequence ID" value="MFD0793502.1"/>
    <property type="molecule type" value="Genomic_DNA"/>
</dbReference>
<dbReference type="Proteomes" id="UP001597010">
    <property type="component" value="Unassembled WGS sequence"/>
</dbReference>
<dbReference type="InterPro" id="IPR038056">
    <property type="entry name" value="YjbR-like_sf"/>
</dbReference>
<dbReference type="RefSeq" id="WP_377113354.1">
    <property type="nucleotide sequence ID" value="NZ_JBHTHZ010000003.1"/>
</dbReference>
<dbReference type="InterPro" id="IPR058532">
    <property type="entry name" value="YjbR/MT2646/Rv2570-like"/>
</dbReference>
<sequence length="118" mass="13755">MENQTFVHLQFLRNTLLSLPGVTEKKAYGTPAFYAGKKIFCRLQDDWNTLVLANNTREELLQTQPETFFITDHYLNYDYVLVNMTSVEPAQLKQLLLEAWKLRANKSLIKQLETTVND</sequence>
<dbReference type="Pfam" id="PF04237">
    <property type="entry name" value="YjbR"/>
    <property type="match status" value="1"/>
</dbReference>
<evidence type="ECO:0000313" key="2">
    <source>
        <dbReference type="Proteomes" id="UP001597010"/>
    </source>
</evidence>
<name>A0ABW3AR39_9SPHI</name>
<proteinExistence type="predicted"/>